<evidence type="ECO:0000259" key="7">
    <source>
        <dbReference type="PROSITE" id="PS50222"/>
    </source>
</evidence>
<dbReference type="InterPro" id="IPR018247">
    <property type="entry name" value="EF_Hand_1_Ca_BS"/>
</dbReference>
<proteinExistence type="inferred from homology"/>
<evidence type="ECO:0000256" key="4">
    <source>
        <dbReference type="ARBA" id="ARBA00022737"/>
    </source>
</evidence>
<evidence type="ECO:0000256" key="1">
    <source>
        <dbReference type="ARBA" id="ARBA00006049"/>
    </source>
</evidence>
<evidence type="ECO:0000256" key="3">
    <source>
        <dbReference type="ARBA" id="ARBA00022723"/>
    </source>
</evidence>
<accession>A0AAD9K8U2</accession>
<dbReference type="CDD" id="cd00051">
    <property type="entry name" value="EFh"/>
    <property type="match status" value="2"/>
</dbReference>
<name>A0AAD9K8U2_9ANNE</name>
<sequence>MGNNNGSELPDDTVAELRRNTGFTSGEIHQMYRDFKVDFPEGVITRDRFAGMYRKLFPDGCSDTFAGYVFSAYDKDGNGVIDFDEFVATLAVAANGTDEEKLQWAFQLYDLDGDGEVTRDETKEMIMAIHRMKGNKNARNDAEIITAKIFHSLDKNRDDSLSQAEFVAAVHRSPDIGNLFRGAI</sequence>
<comment type="similarity">
    <text evidence="1">Belongs to the recoverin family.</text>
</comment>
<dbReference type="GO" id="GO:0005509">
    <property type="term" value="F:calcium ion binding"/>
    <property type="evidence" value="ECO:0007669"/>
    <property type="project" value="InterPro"/>
</dbReference>
<evidence type="ECO:0000256" key="5">
    <source>
        <dbReference type="ARBA" id="ARBA00022837"/>
    </source>
</evidence>
<dbReference type="EMBL" id="JAODUP010000035">
    <property type="protein sequence ID" value="KAK2166817.1"/>
    <property type="molecule type" value="Genomic_DNA"/>
</dbReference>
<keyword evidence="9" id="KW-1185">Reference proteome</keyword>
<dbReference type="Pfam" id="PF00036">
    <property type="entry name" value="EF-hand_1"/>
    <property type="match status" value="1"/>
</dbReference>
<dbReference type="AlphaFoldDB" id="A0AAD9K8U2"/>
<feature type="domain" description="EF-hand" evidence="7">
    <location>
        <begin position="97"/>
        <end position="132"/>
    </location>
</feature>
<dbReference type="PROSITE" id="PS50222">
    <property type="entry name" value="EF_HAND_2"/>
    <property type="match status" value="3"/>
</dbReference>
<evidence type="ECO:0000313" key="9">
    <source>
        <dbReference type="Proteomes" id="UP001208570"/>
    </source>
</evidence>
<keyword evidence="3" id="KW-0479">Metal-binding</keyword>
<evidence type="ECO:0000256" key="2">
    <source>
        <dbReference type="ARBA" id="ARBA00022707"/>
    </source>
</evidence>
<keyword evidence="6" id="KW-0449">Lipoprotein</keyword>
<organism evidence="8 9">
    <name type="scientific">Paralvinella palmiformis</name>
    <dbReference type="NCBI Taxonomy" id="53620"/>
    <lineage>
        <taxon>Eukaryota</taxon>
        <taxon>Metazoa</taxon>
        <taxon>Spiralia</taxon>
        <taxon>Lophotrochozoa</taxon>
        <taxon>Annelida</taxon>
        <taxon>Polychaeta</taxon>
        <taxon>Sedentaria</taxon>
        <taxon>Canalipalpata</taxon>
        <taxon>Terebellida</taxon>
        <taxon>Terebelliformia</taxon>
        <taxon>Alvinellidae</taxon>
        <taxon>Paralvinella</taxon>
    </lineage>
</organism>
<dbReference type="InterPro" id="IPR002048">
    <property type="entry name" value="EF_hand_dom"/>
</dbReference>
<dbReference type="FunFam" id="1.10.238.10:FF:000009">
    <property type="entry name" value="Visinin-like protein 1"/>
    <property type="match status" value="1"/>
</dbReference>
<dbReference type="SUPFAM" id="SSF47473">
    <property type="entry name" value="EF-hand"/>
    <property type="match status" value="1"/>
</dbReference>
<feature type="domain" description="EF-hand" evidence="7">
    <location>
        <begin position="141"/>
        <end position="176"/>
    </location>
</feature>
<evidence type="ECO:0000256" key="6">
    <source>
        <dbReference type="ARBA" id="ARBA00023288"/>
    </source>
</evidence>
<dbReference type="Gene3D" id="1.10.238.10">
    <property type="entry name" value="EF-hand"/>
    <property type="match status" value="1"/>
</dbReference>
<dbReference type="InterPro" id="IPR011992">
    <property type="entry name" value="EF-hand-dom_pair"/>
</dbReference>
<gene>
    <name evidence="8" type="ORF">LSH36_35g08030</name>
</gene>
<keyword evidence="5" id="KW-0106">Calcium</keyword>
<dbReference type="PROSITE" id="PS00018">
    <property type="entry name" value="EF_HAND_1"/>
    <property type="match status" value="2"/>
</dbReference>
<evidence type="ECO:0000313" key="8">
    <source>
        <dbReference type="EMBL" id="KAK2166817.1"/>
    </source>
</evidence>
<dbReference type="PRINTS" id="PR00450">
    <property type="entry name" value="RECOVERIN"/>
</dbReference>
<dbReference type="SMART" id="SM00054">
    <property type="entry name" value="EFh"/>
    <property type="match status" value="3"/>
</dbReference>
<keyword evidence="2" id="KW-0519">Myristate</keyword>
<dbReference type="InterPro" id="IPR028846">
    <property type="entry name" value="Recoverin"/>
</dbReference>
<dbReference type="PANTHER" id="PTHR23055:SF178">
    <property type="entry name" value="NEUROCALCIN HOMOLOG"/>
    <property type="match status" value="1"/>
</dbReference>
<keyword evidence="4" id="KW-0677">Repeat</keyword>
<dbReference type="PANTHER" id="PTHR23055">
    <property type="entry name" value="CALCIUM BINDING PROTEINS"/>
    <property type="match status" value="1"/>
</dbReference>
<dbReference type="Pfam" id="PF13499">
    <property type="entry name" value="EF-hand_7"/>
    <property type="match status" value="1"/>
</dbReference>
<protein>
    <recommendedName>
        <fullName evidence="7">EF-hand domain-containing protein</fullName>
    </recommendedName>
</protein>
<reference evidence="8" key="1">
    <citation type="journal article" date="2023" name="Mol. Biol. Evol.">
        <title>Third-Generation Sequencing Reveals the Adaptive Role of the Epigenome in Three Deep-Sea Polychaetes.</title>
        <authorList>
            <person name="Perez M."/>
            <person name="Aroh O."/>
            <person name="Sun Y."/>
            <person name="Lan Y."/>
            <person name="Juniper S.K."/>
            <person name="Young C.R."/>
            <person name="Angers B."/>
            <person name="Qian P.Y."/>
        </authorList>
    </citation>
    <scope>NUCLEOTIDE SEQUENCE</scope>
    <source>
        <strain evidence="8">P08H-3</strain>
    </source>
</reference>
<dbReference type="Proteomes" id="UP001208570">
    <property type="component" value="Unassembled WGS sequence"/>
</dbReference>
<feature type="domain" description="EF-hand" evidence="7">
    <location>
        <begin position="61"/>
        <end position="96"/>
    </location>
</feature>
<comment type="caution">
    <text evidence="8">The sequence shown here is derived from an EMBL/GenBank/DDBJ whole genome shotgun (WGS) entry which is preliminary data.</text>
</comment>